<accession>A0ABP1Q4X8</accession>
<keyword evidence="2" id="KW-0732">Signal</keyword>
<dbReference type="Proteomes" id="UP001642540">
    <property type="component" value="Unassembled WGS sequence"/>
</dbReference>
<dbReference type="EMBL" id="CAXLJM020000022">
    <property type="protein sequence ID" value="CAL8087899.1"/>
    <property type="molecule type" value="Genomic_DNA"/>
</dbReference>
<evidence type="ECO:0000313" key="3">
    <source>
        <dbReference type="EMBL" id="CAL8087899.1"/>
    </source>
</evidence>
<feature type="region of interest" description="Disordered" evidence="1">
    <location>
        <begin position="349"/>
        <end position="461"/>
    </location>
</feature>
<proteinExistence type="predicted"/>
<name>A0ABP1Q4X8_9HEXA</name>
<reference evidence="3 4" key="1">
    <citation type="submission" date="2024-08" db="EMBL/GenBank/DDBJ databases">
        <authorList>
            <person name="Cucini C."/>
            <person name="Frati F."/>
        </authorList>
    </citation>
    <scope>NUCLEOTIDE SEQUENCE [LARGE SCALE GENOMIC DNA]</scope>
</reference>
<evidence type="ECO:0000256" key="1">
    <source>
        <dbReference type="SAM" id="MobiDB-lite"/>
    </source>
</evidence>
<organism evidence="3 4">
    <name type="scientific">Orchesella dallaii</name>
    <dbReference type="NCBI Taxonomy" id="48710"/>
    <lineage>
        <taxon>Eukaryota</taxon>
        <taxon>Metazoa</taxon>
        <taxon>Ecdysozoa</taxon>
        <taxon>Arthropoda</taxon>
        <taxon>Hexapoda</taxon>
        <taxon>Collembola</taxon>
        <taxon>Entomobryomorpha</taxon>
        <taxon>Entomobryoidea</taxon>
        <taxon>Orchesellidae</taxon>
        <taxon>Orchesellinae</taxon>
        <taxon>Orchesella</taxon>
    </lineage>
</organism>
<gene>
    <name evidence="3" type="ORF">ODALV1_LOCUS6886</name>
</gene>
<feature type="region of interest" description="Disordered" evidence="1">
    <location>
        <begin position="51"/>
        <end position="77"/>
    </location>
</feature>
<protein>
    <submittedName>
        <fullName evidence="3">Uncharacterized protein</fullName>
    </submittedName>
</protein>
<evidence type="ECO:0000313" key="4">
    <source>
        <dbReference type="Proteomes" id="UP001642540"/>
    </source>
</evidence>
<comment type="caution">
    <text evidence="3">The sequence shown here is derived from an EMBL/GenBank/DDBJ whole genome shotgun (WGS) entry which is preliminary data.</text>
</comment>
<feature type="signal peptide" evidence="2">
    <location>
        <begin position="1"/>
        <end position="22"/>
    </location>
</feature>
<feature type="compositionally biased region" description="Polar residues" evidence="1">
    <location>
        <begin position="226"/>
        <end position="239"/>
    </location>
</feature>
<feature type="compositionally biased region" description="Low complexity" evidence="1">
    <location>
        <begin position="295"/>
        <end position="306"/>
    </location>
</feature>
<feature type="chain" id="PRO_5046260471" evidence="2">
    <location>
        <begin position="23"/>
        <end position="461"/>
    </location>
</feature>
<feature type="compositionally biased region" description="Basic and acidic residues" evidence="1">
    <location>
        <begin position="451"/>
        <end position="461"/>
    </location>
</feature>
<keyword evidence="4" id="KW-1185">Reference proteome</keyword>
<feature type="compositionally biased region" description="Polar residues" evidence="1">
    <location>
        <begin position="64"/>
        <end position="77"/>
    </location>
</feature>
<evidence type="ECO:0000256" key="2">
    <source>
        <dbReference type="SAM" id="SignalP"/>
    </source>
</evidence>
<feature type="region of interest" description="Disordered" evidence="1">
    <location>
        <begin position="226"/>
        <end position="309"/>
    </location>
</feature>
<sequence length="461" mass="51253">MIFQSIFLKISSVLLNFFSLFTQLLEDIALKFRFNKCDCCYPIRFKPQNANSLRSNKGKKRNRGQYSPVTKTKTNGTSASTTVEHYSYGSEVKRIKLLLDITMSEGTQPKVLNIHASAAHDDRYNTCSERCEKKQWFCWKLINFPSSIVLYGTSKLRNLMYHLESVLDLEHEEDHHQHVEDSNRIKKSPKRRISRANYRRIIPFFPFNLLGFSNYTAFQMPSITRSSDETNNLNVSINGNGKARSKRRRHSSTDASSISENDNSKLLEETSGATLNGHDEVDSDETADTVTKQVSSSSSSSDPSSSTKFVIVPNCEETSIVDSDSKDIVGEEQVVTSFLHELDEASNEAYLSDEDPDYKPAVESSTDDSSFNTDSGASEESLLAEMGVSVPTSSGDGATSAPAPAQTKPVEGPEPDCVPTSTVNPSYLDIGSVSTGCDDDYKTPEEEDDETSRLNKFSERS</sequence>